<evidence type="ECO:0000256" key="5">
    <source>
        <dbReference type="SAM" id="MobiDB-lite"/>
    </source>
</evidence>
<evidence type="ECO:0000256" key="4">
    <source>
        <dbReference type="PROSITE-ProRule" id="PRU00723"/>
    </source>
</evidence>
<feature type="zinc finger region" description="C3H1-type" evidence="4">
    <location>
        <begin position="282"/>
        <end position="309"/>
    </location>
</feature>
<feature type="zinc finger region" description="C3H1-type" evidence="4">
    <location>
        <begin position="258"/>
        <end position="281"/>
    </location>
</feature>
<name>A0A8H5CCR6_9AGAR</name>
<feature type="zinc finger region" description="C3H1-type" evidence="4">
    <location>
        <begin position="226"/>
        <end position="254"/>
    </location>
</feature>
<evidence type="ECO:0000256" key="3">
    <source>
        <dbReference type="ARBA" id="ARBA00022833"/>
    </source>
</evidence>
<reference evidence="7 8" key="1">
    <citation type="journal article" date="2020" name="ISME J.">
        <title>Uncovering the hidden diversity of litter-decomposition mechanisms in mushroom-forming fungi.</title>
        <authorList>
            <person name="Floudas D."/>
            <person name="Bentzer J."/>
            <person name="Ahren D."/>
            <person name="Johansson T."/>
            <person name="Persson P."/>
            <person name="Tunlid A."/>
        </authorList>
    </citation>
    <scope>NUCLEOTIDE SEQUENCE [LARGE SCALE GENOMIC DNA]</scope>
    <source>
        <strain evidence="7 8">CBS 175.51</strain>
    </source>
</reference>
<dbReference type="PROSITE" id="PS50103">
    <property type="entry name" value="ZF_C3H1"/>
    <property type="match status" value="4"/>
</dbReference>
<dbReference type="GO" id="GO:0005634">
    <property type="term" value="C:nucleus"/>
    <property type="evidence" value="ECO:0007669"/>
    <property type="project" value="TreeGrafter"/>
</dbReference>
<feature type="compositionally biased region" description="Acidic residues" evidence="5">
    <location>
        <begin position="423"/>
        <end position="468"/>
    </location>
</feature>
<feature type="compositionally biased region" description="Low complexity" evidence="5">
    <location>
        <begin position="94"/>
        <end position="112"/>
    </location>
</feature>
<dbReference type="GO" id="GO:0008270">
    <property type="term" value="F:zinc ion binding"/>
    <property type="evidence" value="ECO:0007669"/>
    <property type="project" value="UniProtKB-KW"/>
</dbReference>
<evidence type="ECO:0000313" key="7">
    <source>
        <dbReference type="EMBL" id="KAF5338378.1"/>
    </source>
</evidence>
<evidence type="ECO:0000259" key="6">
    <source>
        <dbReference type="PROSITE" id="PS50103"/>
    </source>
</evidence>
<accession>A0A8H5CCR6</accession>
<feature type="region of interest" description="Disordered" evidence="5">
    <location>
        <begin position="367"/>
        <end position="393"/>
    </location>
</feature>
<organism evidence="7 8">
    <name type="scientific">Ephemerocybe angulata</name>
    <dbReference type="NCBI Taxonomy" id="980116"/>
    <lineage>
        <taxon>Eukaryota</taxon>
        <taxon>Fungi</taxon>
        <taxon>Dikarya</taxon>
        <taxon>Basidiomycota</taxon>
        <taxon>Agaricomycotina</taxon>
        <taxon>Agaricomycetes</taxon>
        <taxon>Agaricomycetidae</taxon>
        <taxon>Agaricales</taxon>
        <taxon>Agaricineae</taxon>
        <taxon>Psathyrellaceae</taxon>
        <taxon>Ephemerocybe</taxon>
    </lineage>
</organism>
<feature type="compositionally biased region" description="Polar residues" evidence="5">
    <location>
        <begin position="16"/>
        <end position="30"/>
    </location>
</feature>
<evidence type="ECO:0000256" key="2">
    <source>
        <dbReference type="ARBA" id="ARBA00022771"/>
    </source>
</evidence>
<keyword evidence="1 4" id="KW-0479">Metal-binding</keyword>
<gene>
    <name evidence="7" type="ORF">D9611_012463</name>
</gene>
<feature type="region of interest" description="Disordered" evidence="5">
    <location>
        <begin position="417"/>
        <end position="468"/>
    </location>
</feature>
<dbReference type="SUPFAM" id="SSF90229">
    <property type="entry name" value="CCCH zinc finger"/>
    <property type="match status" value="1"/>
</dbReference>
<keyword evidence="2 4" id="KW-0863">Zinc-finger</keyword>
<feature type="zinc finger region" description="C3H1-type" evidence="4">
    <location>
        <begin position="310"/>
        <end position="338"/>
    </location>
</feature>
<dbReference type="InterPro" id="IPR036855">
    <property type="entry name" value="Znf_CCCH_sf"/>
</dbReference>
<feature type="domain" description="C3H1-type" evidence="6">
    <location>
        <begin position="258"/>
        <end position="281"/>
    </location>
</feature>
<evidence type="ECO:0000256" key="1">
    <source>
        <dbReference type="ARBA" id="ARBA00022723"/>
    </source>
</evidence>
<feature type="compositionally biased region" description="Polar residues" evidence="5">
    <location>
        <begin position="79"/>
        <end position="91"/>
    </location>
</feature>
<keyword evidence="8" id="KW-1185">Reference proteome</keyword>
<dbReference type="OrthoDB" id="410307at2759"/>
<dbReference type="EMBL" id="JAACJK010000014">
    <property type="protein sequence ID" value="KAF5338378.1"/>
    <property type="molecule type" value="Genomic_DNA"/>
</dbReference>
<dbReference type="SMART" id="SM00356">
    <property type="entry name" value="ZnF_C3H1"/>
    <property type="match status" value="4"/>
</dbReference>
<comment type="caution">
    <text evidence="7">The sequence shown here is derived from an EMBL/GenBank/DDBJ whole genome shotgun (WGS) entry which is preliminary data.</text>
</comment>
<keyword evidence="3 4" id="KW-0862">Zinc</keyword>
<proteinExistence type="predicted"/>
<dbReference type="PANTHER" id="PTHR46156">
    <property type="entry name" value="CCCH ZINGC FINGER"/>
    <property type="match status" value="1"/>
</dbReference>
<feature type="domain" description="C3H1-type" evidence="6">
    <location>
        <begin position="226"/>
        <end position="254"/>
    </location>
</feature>
<dbReference type="Gene3D" id="4.10.1000.10">
    <property type="entry name" value="Zinc finger, CCCH-type"/>
    <property type="match status" value="2"/>
</dbReference>
<feature type="region of interest" description="Disordered" evidence="5">
    <location>
        <begin position="1"/>
        <end position="48"/>
    </location>
</feature>
<sequence>MSTEEDIKSQIARLTATINQHKSTASSSGYSGHAPSDRGRGGYRGYGYNNSHSSYNSHSGYNSGNRWMNNKYVRPGLETASTSTVSTSGDASRSKAPAAAVTGASTSSGNASLGPSNDETDRSVLGTAAVTQTSTTSTTSVDGKKEVVIGGVAFESSARSLVRKDLPKPKPSASKPPSFAYARKAGHLIAASRTYKPKARRGRGRNMTLDNTRKSWSERNEMKKRKYLNKPCPRFTTTGTCTRGLTCMYQHDPAKIAVCWNYLQGNCTNTAETCNLSHEATPERTPVCLHFLNKGRCTRVGCLFPHVNLGKKEGVCRDFAVLGYCEKGWDCDKQHVRECPDFAENGTCRTKGCKLPHVIRATRGRKVAPTPTATVEPMGDPSSALPPGVVTDLGPSEEERAILFAEDGHMGDEFISLTFHESDESEEEESGDEEEADEEGDDANDDAESDEENEEGSSEEGGESSEMT</sequence>
<feature type="region of interest" description="Disordered" evidence="5">
    <location>
        <begin position="79"/>
        <end position="121"/>
    </location>
</feature>
<protein>
    <recommendedName>
        <fullName evidence="6">C3H1-type domain-containing protein</fullName>
    </recommendedName>
</protein>
<dbReference type="PANTHER" id="PTHR46156:SF1">
    <property type="entry name" value="ZINC FINGER CCCH DOMAIN-CONTAINING PROTEIN 3"/>
    <property type="match status" value="1"/>
</dbReference>
<dbReference type="InterPro" id="IPR000571">
    <property type="entry name" value="Znf_CCCH"/>
</dbReference>
<feature type="domain" description="C3H1-type" evidence="6">
    <location>
        <begin position="282"/>
        <end position="309"/>
    </location>
</feature>
<evidence type="ECO:0000313" key="8">
    <source>
        <dbReference type="Proteomes" id="UP000541558"/>
    </source>
</evidence>
<feature type="domain" description="C3H1-type" evidence="6">
    <location>
        <begin position="310"/>
        <end position="338"/>
    </location>
</feature>
<dbReference type="Proteomes" id="UP000541558">
    <property type="component" value="Unassembled WGS sequence"/>
</dbReference>
<dbReference type="AlphaFoldDB" id="A0A8H5CCR6"/>